<evidence type="ECO:0000256" key="1">
    <source>
        <dbReference type="ARBA" id="ARBA00034120"/>
    </source>
</evidence>
<dbReference type="InterPro" id="IPR043502">
    <property type="entry name" value="DNA/RNA_pol_sf"/>
</dbReference>
<dbReference type="SUPFAM" id="SSF56672">
    <property type="entry name" value="DNA/RNA polymerases"/>
    <property type="match status" value="1"/>
</dbReference>
<keyword evidence="3" id="KW-0808">Transferase</keyword>
<feature type="domain" description="Reverse transcriptase" evidence="2">
    <location>
        <begin position="93"/>
        <end position="267"/>
    </location>
</feature>
<comment type="caution">
    <text evidence="3">The sequence shown here is derived from an EMBL/GenBank/DDBJ whole genome shotgun (WGS) entry which is preliminary data.</text>
</comment>
<comment type="similarity">
    <text evidence="1">Belongs to the bacterial reverse transcriptase family.</text>
</comment>
<protein>
    <submittedName>
        <fullName evidence="3">Reverse transcriptase N-terminal domain-containing protein</fullName>
    </submittedName>
</protein>
<accession>A0ABT0L819</accession>
<sequence>MMISNEISAPSDGAKWQSINWKAIEKQVLKLQMRIAKATREGKRGRAKALQWILTHSLAAKYLAVKRVSQNKGSKTPGIDGIIWNSDARRMKAVNQLRRKAYQAKPLKRIYIPKKNGKSRALGIPCMIDRAQQALHLLALEPISETLADPNSYGFRPSRSTADAIAQCFICLSQKRAAQWVLEGDIKACFDTISHQWLIDNIQLDKRMMKQWLECGFMDKGLFYKTNEGTLQGGIISPTLMLLTLAGVEQLIKSTALKKGYRVNFIG</sequence>
<dbReference type="InterPro" id="IPR000477">
    <property type="entry name" value="RT_dom"/>
</dbReference>
<organism evidence="3 4">
    <name type="scientific">Shewanella surugensis</name>
    <dbReference type="NCBI Taxonomy" id="212020"/>
    <lineage>
        <taxon>Bacteria</taxon>
        <taxon>Pseudomonadati</taxon>
        <taxon>Pseudomonadota</taxon>
        <taxon>Gammaproteobacteria</taxon>
        <taxon>Alteromonadales</taxon>
        <taxon>Shewanellaceae</taxon>
        <taxon>Shewanella</taxon>
    </lineage>
</organism>
<evidence type="ECO:0000313" key="3">
    <source>
        <dbReference type="EMBL" id="MCL1123843.1"/>
    </source>
</evidence>
<keyword evidence="3" id="KW-0548">Nucleotidyltransferase</keyword>
<dbReference type="PANTHER" id="PTHR34047:SF10">
    <property type="entry name" value="GROUP II INTRON-ASSOCIATED OPEN READING FRAME"/>
    <property type="match status" value="1"/>
</dbReference>
<gene>
    <name evidence="3" type="ORF">L2764_04950</name>
</gene>
<dbReference type="GO" id="GO:0003964">
    <property type="term" value="F:RNA-directed DNA polymerase activity"/>
    <property type="evidence" value="ECO:0007669"/>
    <property type="project" value="UniProtKB-KW"/>
</dbReference>
<name>A0ABT0L819_9GAMM</name>
<evidence type="ECO:0000259" key="2">
    <source>
        <dbReference type="PROSITE" id="PS50878"/>
    </source>
</evidence>
<keyword evidence="4" id="KW-1185">Reference proteome</keyword>
<dbReference type="Pfam" id="PF13655">
    <property type="entry name" value="RVT_N"/>
    <property type="match status" value="1"/>
</dbReference>
<evidence type="ECO:0000313" key="4">
    <source>
        <dbReference type="Proteomes" id="UP001203423"/>
    </source>
</evidence>
<reference evidence="3 4" key="1">
    <citation type="submission" date="2022-01" db="EMBL/GenBank/DDBJ databases">
        <title>Whole genome-based taxonomy of the Shewanellaceae.</title>
        <authorList>
            <person name="Martin-Rodriguez A.J."/>
        </authorList>
    </citation>
    <scope>NUCLEOTIDE SEQUENCE [LARGE SCALE GENOMIC DNA]</scope>
    <source>
        <strain evidence="3 4">DSM 17177</strain>
    </source>
</reference>
<proteinExistence type="inferred from homology"/>
<dbReference type="InterPro" id="IPR025960">
    <property type="entry name" value="RVT_N"/>
</dbReference>
<dbReference type="Pfam" id="PF00078">
    <property type="entry name" value="RVT_1"/>
    <property type="match status" value="1"/>
</dbReference>
<dbReference type="PANTHER" id="PTHR34047">
    <property type="entry name" value="NUCLEAR INTRON MATURASE 1, MITOCHONDRIAL-RELATED"/>
    <property type="match status" value="1"/>
</dbReference>
<dbReference type="EMBL" id="JAKIKS010000013">
    <property type="protein sequence ID" value="MCL1123843.1"/>
    <property type="molecule type" value="Genomic_DNA"/>
</dbReference>
<dbReference type="InterPro" id="IPR051083">
    <property type="entry name" value="GrpII_Intron_Splice-Mob/Def"/>
</dbReference>
<dbReference type="CDD" id="cd01651">
    <property type="entry name" value="RT_G2_intron"/>
    <property type="match status" value="1"/>
</dbReference>
<dbReference type="RefSeq" id="WP_248939129.1">
    <property type="nucleotide sequence ID" value="NZ_JAKIKS010000013.1"/>
</dbReference>
<dbReference type="Proteomes" id="UP001203423">
    <property type="component" value="Unassembled WGS sequence"/>
</dbReference>
<dbReference type="PROSITE" id="PS50878">
    <property type="entry name" value="RT_POL"/>
    <property type="match status" value="1"/>
</dbReference>
<feature type="non-terminal residue" evidence="3">
    <location>
        <position position="267"/>
    </location>
</feature>
<keyword evidence="3" id="KW-0695">RNA-directed DNA polymerase</keyword>